<dbReference type="PANTHER" id="PTHR47894">
    <property type="entry name" value="HTH-TYPE TRANSCRIPTIONAL REGULATOR GADX"/>
    <property type="match status" value="1"/>
</dbReference>
<evidence type="ECO:0000259" key="4">
    <source>
        <dbReference type="PROSITE" id="PS01124"/>
    </source>
</evidence>
<feature type="domain" description="HTH araC/xylS-type" evidence="4">
    <location>
        <begin position="227"/>
        <end position="324"/>
    </location>
</feature>
<dbReference type="Proteomes" id="UP000023268">
    <property type="component" value="Unassembled WGS sequence"/>
</dbReference>
<dbReference type="Gene3D" id="1.10.10.60">
    <property type="entry name" value="Homeodomain-like"/>
    <property type="match status" value="1"/>
</dbReference>
<dbReference type="Pfam" id="PF12833">
    <property type="entry name" value="HTH_18"/>
    <property type="match status" value="1"/>
</dbReference>
<dbReference type="eggNOG" id="COG4977">
    <property type="taxonomic scope" value="Bacteria"/>
</dbReference>
<evidence type="ECO:0000256" key="1">
    <source>
        <dbReference type="ARBA" id="ARBA00023015"/>
    </source>
</evidence>
<dbReference type="OrthoDB" id="9809338at2"/>
<keyword evidence="2" id="KW-0238">DNA-binding</keyword>
<evidence type="ECO:0000256" key="2">
    <source>
        <dbReference type="ARBA" id="ARBA00023125"/>
    </source>
</evidence>
<dbReference type="SUPFAM" id="SSF46689">
    <property type="entry name" value="Homeodomain-like"/>
    <property type="match status" value="1"/>
</dbReference>
<dbReference type="PANTHER" id="PTHR47894:SF1">
    <property type="entry name" value="HTH-TYPE TRANSCRIPTIONAL REGULATOR VQSM"/>
    <property type="match status" value="1"/>
</dbReference>
<dbReference type="AlphaFoldDB" id="A0A016XGK2"/>
<reference evidence="5 6" key="1">
    <citation type="submission" date="2014-02" db="EMBL/GenBank/DDBJ databases">
        <title>Draft Genome of Hylemonella gracilis isolated from the Niagara River.</title>
        <authorList>
            <person name="Pawlowski D.R."/>
            <person name="Koudelka G.B."/>
        </authorList>
    </citation>
    <scope>NUCLEOTIDE SEQUENCE [LARGE SCALE GENOMIC DNA]</scope>
    <source>
        <strain evidence="5 6">Niagara R</strain>
    </source>
</reference>
<keyword evidence="1" id="KW-0805">Transcription regulation</keyword>
<dbReference type="GO" id="GO:0005829">
    <property type="term" value="C:cytosol"/>
    <property type="evidence" value="ECO:0007669"/>
    <property type="project" value="TreeGrafter"/>
</dbReference>
<dbReference type="InterPro" id="IPR009057">
    <property type="entry name" value="Homeodomain-like_sf"/>
</dbReference>
<proteinExistence type="predicted"/>
<dbReference type="InterPro" id="IPR020449">
    <property type="entry name" value="Tscrpt_reg_AraC-type_HTH"/>
</dbReference>
<name>A0A016XGK2_9BURK</name>
<protein>
    <submittedName>
        <fullName evidence="5">AraC family transcriptional regulator</fullName>
    </submittedName>
</protein>
<dbReference type="GO" id="GO:0000976">
    <property type="term" value="F:transcription cis-regulatory region binding"/>
    <property type="evidence" value="ECO:0007669"/>
    <property type="project" value="TreeGrafter"/>
</dbReference>
<dbReference type="SMART" id="SM00342">
    <property type="entry name" value="HTH_ARAC"/>
    <property type="match status" value="1"/>
</dbReference>
<dbReference type="PRINTS" id="PR00032">
    <property type="entry name" value="HTHARAC"/>
</dbReference>
<dbReference type="GO" id="GO:0003700">
    <property type="term" value="F:DNA-binding transcription factor activity"/>
    <property type="evidence" value="ECO:0007669"/>
    <property type="project" value="InterPro"/>
</dbReference>
<dbReference type="EMBL" id="JEMG01000001">
    <property type="protein sequence ID" value="EYC51224.1"/>
    <property type="molecule type" value="Genomic_DNA"/>
</dbReference>
<gene>
    <name evidence="5" type="ORF">AZ34_09090</name>
</gene>
<keyword evidence="3" id="KW-0804">Transcription</keyword>
<organism evidence="5 6">
    <name type="scientific">Hylemonella gracilis str. Niagara R</name>
    <dbReference type="NCBI Taxonomy" id="1458275"/>
    <lineage>
        <taxon>Bacteria</taxon>
        <taxon>Pseudomonadati</taxon>
        <taxon>Pseudomonadota</taxon>
        <taxon>Betaproteobacteria</taxon>
        <taxon>Burkholderiales</taxon>
        <taxon>Comamonadaceae</taxon>
        <taxon>Hylemonella</taxon>
    </lineage>
</organism>
<sequence length="328" mass="35463">MPAARPRIEGDFASAAMLRVLRQGLLDLGLPPPPPGPPTQGAVVSLDGKRAVLAHALQVGGLACLPLLGQGLHRFTHEPTHSALAAARDAQDLLQRWGRLERYIHSRHRVRLLSLSDTGVDLAHVALHPHPVPLPAEDLVVLGVLLALLQACGYQGLHCTVGAAAAYPQPDAPALAQACARGHSAQWHIRWTRLLPHAEEVAKAARATSPQTAQDLVRDEPWPGWIKQAYGLVATRLPAPLDLDALAHALGQSRRSLQRGLKEAGLGFRPLQAEARYRTAGWHLMQGDAALAEIGFLCGYADQSHFTREFRQRSGLTPADFRREFGVG</sequence>
<dbReference type="STRING" id="1458275.AZ34_09090"/>
<dbReference type="PROSITE" id="PS01124">
    <property type="entry name" value="HTH_ARAC_FAMILY_2"/>
    <property type="match status" value="1"/>
</dbReference>
<dbReference type="InterPro" id="IPR018060">
    <property type="entry name" value="HTH_AraC"/>
</dbReference>
<evidence type="ECO:0000313" key="5">
    <source>
        <dbReference type="EMBL" id="EYC51224.1"/>
    </source>
</evidence>
<dbReference type="RefSeq" id="WP_035611288.1">
    <property type="nucleotide sequence ID" value="NZ_JEMG01000001.1"/>
</dbReference>
<comment type="caution">
    <text evidence="5">The sequence shown here is derived from an EMBL/GenBank/DDBJ whole genome shotgun (WGS) entry which is preliminary data.</text>
</comment>
<accession>A0A016XGK2</accession>
<evidence type="ECO:0000256" key="3">
    <source>
        <dbReference type="ARBA" id="ARBA00023163"/>
    </source>
</evidence>
<evidence type="ECO:0000313" key="6">
    <source>
        <dbReference type="Proteomes" id="UP000023268"/>
    </source>
</evidence>